<dbReference type="AlphaFoldDB" id="C9YAL2"/>
<dbReference type="EMBL" id="FN543104">
    <property type="protein sequence ID" value="CBA29336.1"/>
    <property type="molecule type" value="Genomic_DNA"/>
</dbReference>
<name>C9YAL2_CURXX</name>
<gene>
    <name evidence="1" type="ORF">Csp_A11630</name>
</gene>
<accession>C9YAL2</accession>
<evidence type="ECO:0000313" key="1">
    <source>
        <dbReference type="EMBL" id="CBA29336.1"/>
    </source>
</evidence>
<proteinExistence type="predicted"/>
<reference evidence="1" key="1">
    <citation type="journal article" date="2010" name="Nature">
        <title>The dynamic genome of Hydra.</title>
        <authorList>
            <person name="Chapman J.A."/>
            <person name="Kirkness E.F."/>
            <person name="Simakov O."/>
            <person name="Hampson S.E."/>
            <person name="Mitros T."/>
            <person name="Weinmaier T."/>
            <person name="Rattei T."/>
            <person name="Balasubramanian P.G."/>
            <person name="Borman J."/>
            <person name="Busam D."/>
            <person name="Disbennett K."/>
            <person name="Pfannkoch C."/>
            <person name="Sumin N."/>
            <person name="Sutton G."/>
            <person name="Viswanathan L."/>
            <person name="Walenz B."/>
            <person name="Goodstein D.M."/>
            <person name="Hellsten U."/>
            <person name="Kawashima T."/>
            <person name="Prochnik S.E."/>
            <person name="Putnam N.H."/>
            <person name="Shu S."/>
            <person name="Blumberg B."/>
            <person name="Dana C.E."/>
            <person name="Gee L."/>
            <person name="Kibler D.F."/>
            <person name="Law L."/>
            <person name="Lindgens D."/>
            <person name="Martinez D.E."/>
            <person name="Peng J."/>
            <person name="Wigge P.A."/>
            <person name="Bertulat B."/>
            <person name="Guder C."/>
            <person name="Nakamura Y."/>
            <person name="Ozbek S."/>
            <person name="Watanabe H."/>
            <person name="Khalturin K."/>
            <person name="Hemmrich G."/>
            <person name="Franke A."/>
            <person name="Augustin R."/>
            <person name="Fraune S."/>
            <person name="Hayakawa E."/>
            <person name="Hayakawa S."/>
            <person name="Hirose M."/>
            <person name="Hwang J."/>
            <person name="Ikeo K."/>
            <person name="Nishimiya-Fujisawa C."/>
            <person name="Ogura A."/>
            <person name="Takahashi T."/>
            <person name="Steinmetz P.R."/>
            <person name="Zhang X."/>
            <person name="Aufschnaiter R."/>
            <person name="Eder M.K."/>
            <person name="Gorny A.K."/>
            <person name="Salvenmoser W."/>
            <person name="Heimberg A.M."/>
            <person name="Wheeler B.M."/>
            <person name="Peterson K.J."/>
            <person name="Boettger A."/>
            <person name="Tischler P."/>
            <person name="Wolf A."/>
            <person name="Gojobori T."/>
            <person name="Remington K.A."/>
            <person name="Strausberg R.L."/>
            <person name="Venter J."/>
            <person name="Technau U."/>
            <person name="Hobmayer B."/>
            <person name="Bosch T.C."/>
            <person name="Holstein T.W."/>
            <person name="Fujisawa T."/>
            <person name="Bode H.R."/>
            <person name="David C.N."/>
            <person name="Rokhsar D.S."/>
            <person name="Steele R.E."/>
        </authorList>
    </citation>
    <scope>NUCLEOTIDE SEQUENCE</scope>
</reference>
<organism evidence="1">
    <name type="scientific">Curvibacter symbiont subsp. Hydra magnipapillata</name>
    <dbReference type="NCBI Taxonomy" id="667019"/>
    <lineage>
        <taxon>Bacteria</taxon>
        <taxon>Pseudomonadati</taxon>
        <taxon>Pseudomonadota</taxon>
        <taxon>Betaproteobacteria</taxon>
        <taxon>Burkholderiales</taxon>
        <taxon>Comamonadaceae</taxon>
        <taxon>Curvibacter</taxon>
    </lineage>
</organism>
<sequence>MAFANIIGNRYVDDSGQVQKSFPFEEPVPSRFLDQVAILERQVKDVPTGWHGIFYDAIKALRAVNCAGRDGIEFSEPVFGRGTLTVATFEATHDTAVSGILSKLSKRSECTCEHCGRTYSVCFRRQLQITLCARCYVRRSLEHSLHRLLRRNLYVSAPLIEIEALPPNVVLLIPKGKIRSLQLESVDKSIDYVRHDDLEGLRPAFEAMSRYLDETPPK</sequence>
<protein>
    <submittedName>
        <fullName evidence="1">Uncharacterized protein</fullName>
    </submittedName>
</protein>